<organism evidence="1 2">
    <name type="scientific">Botrytis porri</name>
    <dbReference type="NCBI Taxonomy" id="87229"/>
    <lineage>
        <taxon>Eukaryota</taxon>
        <taxon>Fungi</taxon>
        <taxon>Dikarya</taxon>
        <taxon>Ascomycota</taxon>
        <taxon>Pezizomycotina</taxon>
        <taxon>Leotiomycetes</taxon>
        <taxon>Helotiales</taxon>
        <taxon>Sclerotiniaceae</taxon>
        <taxon>Botrytis</taxon>
    </lineage>
</organism>
<dbReference type="InterPro" id="IPR036770">
    <property type="entry name" value="Ankyrin_rpt-contain_sf"/>
</dbReference>
<dbReference type="Proteomes" id="UP000297280">
    <property type="component" value="Unassembled WGS sequence"/>
</dbReference>
<protein>
    <recommendedName>
        <fullName evidence="3">Ankyrin repeat protein</fullName>
    </recommendedName>
</protein>
<dbReference type="EMBL" id="PQXO01001784">
    <property type="protein sequence ID" value="TGO80269.1"/>
    <property type="molecule type" value="Genomic_DNA"/>
</dbReference>
<dbReference type="SUPFAM" id="SSF48403">
    <property type="entry name" value="Ankyrin repeat"/>
    <property type="match status" value="1"/>
</dbReference>
<reference evidence="1 2" key="1">
    <citation type="submission" date="2017-12" db="EMBL/GenBank/DDBJ databases">
        <title>Comparative genomics of Botrytis spp.</title>
        <authorList>
            <person name="Valero-Jimenez C.A."/>
            <person name="Tapia P."/>
            <person name="Veloso J."/>
            <person name="Silva-Moreno E."/>
            <person name="Staats M."/>
            <person name="Valdes J.H."/>
            <person name="Van Kan J.A.L."/>
        </authorList>
    </citation>
    <scope>NUCLEOTIDE SEQUENCE [LARGE SCALE GENOMIC DNA]</scope>
    <source>
        <strain evidence="1 2">MUCL3349</strain>
    </source>
</reference>
<dbReference type="Gene3D" id="1.25.40.20">
    <property type="entry name" value="Ankyrin repeat-containing domain"/>
    <property type="match status" value="1"/>
</dbReference>
<name>A0A4Z1K2E0_9HELO</name>
<accession>A0A4Z1K2E0</accession>
<keyword evidence="2" id="KW-1185">Reference proteome</keyword>
<evidence type="ECO:0000313" key="1">
    <source>
        <dbReference type="EMBL" id="TGO80269.1"/>
    </source>
</evidence>
<dbReference type="AlphaFoldDB" id="A0A4Z1K2E0"/>
<gene>
    <name evidence="1" type="ORF">BPOR_1794g00020</name>
</gene>
<dbReference type="STRING" id="87229.A0A4Z1K2E0"/>
<comment type="caution">
    <text evidence="1">The sequence shown here is derived from an EMBL/GenBank/DDBJ whole genome shotgun (WGS) entry which is preliminary data.</text>
</comment>
<proteinExistence type="predicted"/>
<evidence type="ECO:0008006" key="3">
    <source>
        <dbReference type="Google" id="ProtNLM"/>
    </source>
</evidence>
<evidence type="ECO:0000313" key="2">
    <source>
        <dbReference type="Proteomes" id="UP000297280"/>
    </source>
</evidence>
<sequence length="160" mass="17835">MSSDQLQPSIEAASTGKLDTLKELLANENKFAEENLSEQPSTHHPDLFSVLLSYDPACINHQFDKRGTRIALACMTKQPLDFWEFLLIAGADPAQNPDCALPLMISVAGFYSDTRVPELLLMNGAHVEDIYQAIEAALKWGNGPIVHFFIERAEEYNARN</sequence>